<sequence length="512" mass="57684">MVISSNQKSTTSARPPSYAEAEKPSLPDQPLSLDVQLQVWHHSSEGTSPANNDGLAAFFRDLRAWTVVPLEADGVTGSGSHDQYVPVELIYQFFIQIGSTPHNFNIFPVGAPNEFLSRYTHANNLNPLRIRINKFCVPAPVRTNDAQSWLSDAADTADDSLGILSAIVSVYLEYHQQKQNKNGRNRRETLRCTFEQARTLEVRVPGRFPKLRELFDQVRRNGQQLAIQQPVQVEALEEGYKSAVDPFLRYYTLDNRMGKSLKRRTTLSDQDLYELYHYFQDALPELSALKEAASPLVRLLGRQKFIEMQEFLIAALTFSILLFNPPGWSFYAAVLGLGYVVACQIVRHACGAHSIVRANQRRACLGSSFKFHGSPVSNIEIRGNETEDAIVDQLAVNDLHQRAKVAQVAVAMVFCAQVMRKKIDEALPEHDRRATLESLGVFVDMDGLPSDIYRERFVPFRLKLFREANSQMKTKLRELAVDANRGYWEVMTGHAANALQFVKGCLGPLGRR</sequence>
<evidence type="ECO:0000313" key="2">
    <source>
        <dbReference type="EMBL" id="KAF6823042.1"/>
    </source>
</evidence>
<dbReference type="AlphaFoldDB" id="A0A8H6K1I3"/>
<protein>
    <submittedName>
        <fullName evidence="2">Uncharacterized protein</fullName>
    </submittedName>
</protein>
<accession>A0A8H6K1I3</accession>
<feature type="region of interest" description="Disordered" evidence="1">
    <location>
        <begin position="1"/>
        <end position="28"/>
    </location>
</feature>
<feature type="compositionally biased region" description="Polar residues" evidence="1">
    <location>
        <begin position="1"/>
        <end position="14"/>
    </location>
</feature>
<comment type="caution">
    <text evidence="2">The sequence shown here is derived from an EMBL/GenBank/DDBJ whole genome shotgun (WGS) entry which is preliminary data.</text>
</comment>
<evidence type="ECO:0000313" key="3">
    <source>
        <dbReference type="Proteomes" id="UP000639643"/>
    </source>
</evidence>
<organism evidence="2 3">
    <name type="scientific">Colletotrichum musicola</name>
    <dbReference type="NCBI Taxonomy" id="2175873"/>
    <lineage>
        <taxon>Eukaryota</taxon>
        <taxon>Fungi</taxon>
        <taxon>Dikarya</taxon>
        <taxon>Ascomycota</taxon>
        <taxon>Pezizomycotina</taxon>
        <taxon>Sordariomycetes</taxon>
        <taxon>Hypocreomycetidae</taxon>
        <taxon>Glomerellales</taxon>
        <taxon>Glomerellaceae</taxon>
        <taxon>Colletotrichum</taxon>
        <taxon>Colletotrichum orchidearum species complex</taxon>
    </lineage>
</organism>
<dbReference type="EMBL" id="WIGM01000519">
    <property type="protein sequence ID" value="KAF6823042.1"/>
    <property type="molecule type" value="Genomic_DNA"/>
</dbReference>
<dbReference type="OrthoDB" id="4894358at2759"/>
<evidence type="ECO:0000256" key="1">
    <source>
        <dbReference type="SAM" id="MobiDB-lite"/>
    </source>
</evidence>
<reference evidence="2" key="1">
    <citation type="journal article" date="2020" name="Phytopathology">
        <title>Genome Sequence Resources of Colletotrichum truncatum, C. plurivorum, C. musicola, and C. sojae: Four Species Pathogenic to Soybean (Glycine max).</title>
        <authorList>
            <person name="Rogerio F."/>
            <person name="Boufleur T.R."/>
            <person name="Ciampi-Guillardi M."/>
            <person name="Sukno S.A."/>
            <person name="Thon M.R."/>
            <person name="Massola Junior N.S."/>
            <person name="Baroncelli R."/>
        </authorList>
    </citation>
    <scope>NUCLEOTIDE SEQUENCE</scope>
    <source>
        <strain evidence="2">LFN0074</strain>
    </source>
</reference>
<keyword evidence="3" id="KW-1185">Reference proteome</keyword>
<name>A0A8H6K1I3_9PEZI</name>
<proteinExistence type="predicted"/>
<gene>
    <name evidence="2" type="ORF">CMUS01_10855</name>
</gene>
<dbReference type="Proteomes" id="UP000639643">
    <property type="component" value="Unassembled WGS sequence"/>
</dbReference>